<evidence type="ECO:0000256" key="1">
    <source>
        <dbReference type="ARBA" id="ARBA00004123"/>
    </source>
</evidence>
<evidence type="ECO:0000256" key="3">
    <source>
        <dbReference type="ARBA" id="ARBA00022737"/>
    </source>
</evidence>
<accession>A0A4Y2UB83</accession>
<sequence>MNDTVPQDIIQETVCYSDKSDDSSDLKEKAVDDFTDHEDAIDSEHDEINAHCNNSDVYDPHSITDRFKKNTEHIDNDYVFHSKEISQEESLDREKKNETHVCNVCNKIFTRRSNLRSHVLIHSDQKDYACDVCGKTFLLKRSLTRHNFVHSGLSSYVCEICKKSFRDQHNLMLHCVIHSDERHYKCELCDKQFRHKHSLDQHFSNHAGERPHECDVCRKRFLRKFDLKHCRVIQNEDHIHAMY</sequence>
<feature type="domain" description="C2H2-type" evidence="8">
    <location>
        <begin position="128"/>
        <end position="155"/>
    </location>
</feature>
<dbReference type="FunFam" id="3.30.160.60:FF:000065">
    <property type="entry name" value="B-cell CLL/lymphoma 6, member B"/>
    <property type="match status" value="1"/>
</dbReference>
<feature type="domain" description="C2H2-type" evidence="8">
    <location>
        <begin position="156"/>
        <end position="183"/>
    </location>
</feature>
<feature type="domain" description="C2H2-type" evidence="8">
    <location>
        <begin position="184"/>
        <end position="211"/>
    </location>
</feature>
<dbReference type="SUPFAM" id="SSF57667">
    <property type="entry name" value="beta-beta-alpha zinc fingers"/>
    <property type="match status" value="3"/>
</dbReference>
<evidence type="ECO:0000256" key="5">
    <source>
        <dbReference type="ARBA" id="ARBA00022833"/>
    </source>
</evidence>
<evidence type="ECO:0000259" key="8">
    <source>
        <dbReference type="PROSITE" id="PS50157"/>
    </source>
</evidence>
<dbReference type="InterPro" id="IPR036236">
    <property type="entry name" value="Znf_C2H2_sf"/>
</dbReference>
<comment type="subcellular location">
    <subcellularLocation>
        <location evidence="1">Nucleus</location>
    </subcellularLocation>
</comment>
<dbReference type="FunFam" id="3.30.160.60:FF:000446">
    <property type="entry name" value="Zinc finger protein"/>
    <property type="match status" value="2"/>
</dbReference>
<dbReference type="GO" id="GO:0008270">
    <property type="term" value="F:zinc ion binding"/>
    <property type="evidence" value="ECO:0007669"/>
    <property type="project" value="UniProtKB-KW"/>
</dbReference>
<dbReference type="Pfam" id="PF00096">
    <property type="entry name" value="zf-C2H2"/>
    <property type="match status" value="2"/>
</dbReference>
<reference evidence="9 10" key="1">
    <citation type="journal article" date="2019" name="Sci. Rep.">
        <title>Orb-weaving spider Araneus ventricosus genome elucidates the spidroin gene catalogue.</title>
        <authorList>
            <person name="Kono N."/>
            <person name="Nakamura H."/>
            <person name="Ohtoshi R."/>
            <person name="Moran D.A.P."/>
            <person name="Shinohara A."/>
            <person name="Yoshida Y."/>
            <person name="Fujiwara M."/>
            <person name="Mori M."/>
            <person name="Tomita M."/>
            <person name="Arakawa K."/>
        </authorList>
    </citation>
    <scope>NUCLEOTIDE SEQUENCE [LARGE SCALE GENOMIC DNA]</scope>
</reference>
<dbReference type="PROSITE" id="PS00028">
    <property type="entry name" value="ZINC_FINGER_C2H2_1"/>
    <property type="match status" value="4"/>
</dbReference>
<dbReference type="GO" id="GO:0005634">
    <property type="term" value="C:nucleus"/>
    <property type="evidence" value="ECO:0007669"/>
    <property type="project" value="UniProtKB-SubCell"/>
</dbReference>
<feature type="domain" description="C2H2-type" evidence="8">
    <location>
        <begin position="100"/>
        <end position="127"/>
    </location>
</feature>
<keyword evidence="5" id="KW-0862">Zinc</keyword>
<dbReference type="GO" id="GO:0000981">
    <property type="term" value="F:DNA-binding transcription factor activity, RNA polymerase II-specific"/>
    <property type="evidence" value="ECO:0007669"/>
    <property type="project" value="TreeGrafter"/>
</dbReference>
<dbReference type="Proteomes" id="UP000499080">
    <property type="component" value="Unassembled WGS sequence"/>
</dbReference>
<dbReference type="Pfam" id="PF12874">
    <property type="entry name" value="zf-met"/>
    <property type="match status" value="1"/>
</dbReference>
<keyword evidence="3" id="KW-0677">Repeat</keyword>
<protein>
    <submittedName>
        <fullName evidence="9">Zinc finger protein 197</fullName>
    </submittedName>
</protein>
<dbReference type="PANTHER" id="PTHR10032:SF271">
    <property type="entry name" value="RH12261P-RELATED"/>
    <property type="match status" value="1"/>
</dbReference>
<evidence type="ECO:0000256" key="2">
    <source>
        <dbReference type="ARBA" id="ARBA00022723"/>
    </source>
</evidence>
<dbReference type="EMBL" id="BGPR01035101">
    <property type="protein sequence ID" value="GBO09773.1"/>
    <property type="molecule type" value="Genomic_DNA"/>
</dbReference>
<keyword evidence="4 7" id="KW-0863">Zinc-finger</keyword>
<evidence type="ECO:0000256" key="6">
    <source>
        <dbReference type="ARBA" id="ARBA00023242"/>
    </source>
</evidence>
<keyword evidence="10" id="KW-1185">Reference proteome</keyword>
<dbReference type="InterPro" id="IPR013087">
    <property type="entry name" value="Znf_C2H2_type"/>
</dbReference>
<dbReference type="PROSITE" id="PS50157">
    <property type="entry name" value="ZINC_FINGER_C2H2_2"/>
    <property type="match status" value="4"/>
</dbReference>
<dbReference type="Gene3D" id="3.30.160.60">
    <property type="entry name" value="Classic Zinc Finger"/>
    <property type="match status" value="5"/>
</dbReference>
<dbReference type="SMART" id="SM00355">
    <property type="entry name" value="ZnF_C2H2"/>
    <property type="match status" value="4"/>
</dbReference>
<evidence type="ECO:0000313" key="9">
    <source>
        <dbReference type="EMBL" id="GBO09773.1"/>
    </source>
</evidence>
<evidence type="ECO:0000256" key="7">
    <source>
        <dbReference type="PROSITE-ProRule" id="PRU00042"/>
    </source>
</evidence>
<dbReference type="GO" id="GO:0000978">
    <property type="term" value="F:RNA polymerase II cis-regulatory region sequence-specific DNA binding"/>
    <property type="evidence" value="ECO:0007669"/>
    <property type="project" value="TreeGrafter"/>
</dbReference>
<dbReference type="AlphaFoldDB" id="A0A4Y2UB83"/>
<dbReference type="InterPro" id="IPR027756">
    <property type="entry name" value="Ovo-like"/>
</dbReference>
<keyword evidence="2" id="KW-0479">Metal-binding</keyword>
<evidence type="ECO:0000313" key="10">
    <source>
        <dbReference type="Proteomes" id="UP000499080"/>
    </source>
</evidence>
<dbReference type="PANTHER" id="PTHR10032">
    <property type="entry name" value="ZINC FINGER PROTEIN WITH KRAB AND SCAN DOMAINS"/>
    <property type="match status" value="1"/>
</dbReference>
<gene>
    <name evidence="9" type="primary">ZNF197</name>
    <name evidence="9" type="ORF">AVEN_148407_1</name>
</gene>
<organism evidence="9 10">
    <name type="scientific">Araneus ventricosus</name>
    <name type="common">Orbweaver spider</name>
    <name type="synonym">Epeira ventricosa</name>
    <dbReference type="NCBI Taxonomy" id="182803"/>
    <lineage>
        <taxon>Eukaryota</taxon>
        <taxon>Metazoa</taxon>
        <taxon>Ecdysozoa</taxon>
        <taxon>Arthropoda</taxon>
        <taxon>Chelicerata</taxon>
        <taxon>Arachnida</taxon>
        <taxon>Araneae</taxon>
        <taxon>Araneomorphae</taxon>
        <taxon>Entelegynae</taxon>
        <taxon>Araneoidea</taxon>
        <taxon>Araneidae</taxon>
        <taxon>Araneus</taxon>
    </lineage>
</organism>
<keyword evidence="6" id="KW-0539">Nucleus</keyword>
<name>A0A4Y2UB83_ARAVE</name>
<evidence type="ECO:0000256" key="4">
    <source>
        <dbReference type="ARBA" id="ARBA00022771"/>
    </source>
</evidence>
<proteinExistence type="predicted"/>
<dbReference type="GO" id="GO:0009913">
    <property type="term" value="P:epidermal cell differentiation"/>
    <property type="evidence" value="ECO:0007669"/>
    <property type="project" value="TreeGrafter"/>
</dbReference>
<comment type="caution">
    <text evidence="9">The sequence shown here is derived from an EMBL/GenBank/DDBJ whole genome shotgun (WGS) entry which is preliminary data.</text>
</comment>
<dbReference type="OrthoDB" id="7530685at2759"/>